<keyword evidence="2 5" id="KW-0479">Metal-binding</keyword>
<gene>
    <name evidence="7" type="ORF">U9M48_018949</name>
</gene>
<dbReference type="GO" id="GO:0051213">
    <property type="term" value="F:dioxygenase activity"/>
    <property type="evidence" value="ECO:0007669"/>
    <property type="project" value="UniProtKB-ARBA"/>
</dbReference>
<keyword evidence="4 5" id="KW-0408">Iron</keyword>
<dbReference type="Pfam" id="PF14226">
    <property type="entry name" value="DIOX_N"/>
    <property type="match status" value="1"/>
</dbReference>
<dbReference type="Proteomes" id="UP001341281">
    <property type="component" value="Chromosome 04"/>
</dbReference>
<accession>A0AAQ3WQA1</accession>
<dbReference type="InterPro" id="IPR027443">
    <property type="entry name" value="IPNS-like_sf"/>
</dbReference>
<dbReference type="InterPro" id="IPR005123">
    <property type="entry name" value="Oxoglu/Fe-dep_dioxygenase_dom"/>
</dbReference>
<evidence type="ECO:0000256" key="2">
    <source>
        <dbReference type="ARBA" id="ARBA00022723"/>
    </source>
</evidence>
<dbReference type="PRINTS" id="PR00682">
    <property type="entry name" value="IPNSYNTHASE"/>
</dbReference>
<dbReference type="SUPFAM" id="SSF51197">
    <property type="entry name" value="Clavaminate synthase-like"/>
    <property type="match status" value="1"/>
</dbReference>
<evidence type="ECO:0000313" key="8">
    <source>
        <dbReference type="Proteomes" id="UP001341281"/>
    </source>
</evidence>
<evidence type="ECO:0000313" key="7">
    <source>
        <dbReference type="EMBL" id="WVZ70272.1"/>
    </source>
</evidence>
<evidence type="ECO:0000256" key="4">
    <source>
        <dbReference type="ARBA" id="ARBA00023004"/>
    </source>
</evidence>
<dbReference type="FunFam" id="2.60.120.330:FF:000026">
    <property type="entry name" value="DIBOA-glucoside dioxygenase BX6"/>
    <property type="match status" value="1"/>
</dbReference>
<dbReference type="PANTHER" id="PTHR10209">
    <property type="entry name" value="OXIDOREDUCTASE, 2OG-FE II OXYGENASE FAMILY PROTEIN"/>
    <property type="match status" value="1"/>
</dbReference>
<dbReference type="Pfam" id="PF03171">
    <property type="entry name" value="2OG-FeII_Oxy"/>
    <property type="match status" value="1"/>
</dbReference>
<dbReference type="Gene3D" id="2.60.120.330">
    <property type="entry name" value="B-lactam Antibiotic, Isopenicillin N Synthase, Chain"/>
    <property type="match status" value="1"/>
</dbReference>
<dbReference type="EMBL" id="CP144748">
    <property type="protein sequence ID" value="WVZ70272.1"/>
    <property type="molecule type" value="Genomic_DNA"/>
</dbReference>
<dbReference type="PANTHER" id="PTHR10209:SF662">
    <property type="entry name" value="OS01G0536400 PROTEIN"/>
    <property type="match status" value="1"/>
</dbReference>
<comment type="similarity">
    <text evidence="1 5">Belongs to the iron/ascorbate-dependent oxidoreductase family.</text>
</comment>
<dbReference type="PROSITE" id="PS51471">
    <property type="entry name" value="FE2OG_OXY"/>
    <property type="match status" value="1"/>
</dbReference>
<keyword evidence="8" id="KW-1185">Reference proteome</keyword>
<sequence>MEMTIAGDEYDDEAALAVFDFHESRGGVCGLVESGVTKVPPLFVTPTAPISTAAGAAFVAPTVDLLLPRSHVVALVGAAARSCGLFQVTNHGIPAVTIDSALSAIRAFNEQPLAARSAYYSTSPTGAATYATIPIPLPSAGQPANAPLLPWRDSLSLRLHDGAAKPDLDHLPKACRDALLEYHRSMTGLGKEIARLLSEALGVGAEQLERATQLQGGLMQCHYYPPCPQPERVLGSRHHTDGDLFTVLAQDGLGGLQVRLDDDEDDDAAWLDVVPVTGALLINIGDVLKVVSNDNYKSVEHRVVIKSTKEARVSIALFFKPAKLDDSHFFGPLPELVTQEMPARYRSLTWPELLDYRKELGHARTSVDKFKL</sequence>
<keyword evidence="3 5" id="KW-0560">Oxidoreductase</keyword>
<evidence type="ECO:0000256" key="1">
    <source>
        <dbReference type="ARBA" id="ARBA00008056"/>
    </source>
</evidence>
<organism evidence="7 8">
    <name type="scientific">Paspalum notatum var. saurae</name>
    <dbReference type="NCBI Taxonomy" id="547442"/>
    <lineage>
        <taxon>Eukaryota</taxon>
        <taxon>Viridiplantae</taxon>
        <taxon>Streptophyta</taxon>
        <taxon>Embryophyta</taxon>
        <taxon>Tracheophyta</taxon>
        <taxon>Spermatophyta</taxon>
        <taxon>Magnoliopsida</taxon>
        <taxon>Liliopsida</taxon>
        <taxon>Poales</taxon>
        <taxon>Poaceae</taxon>
        <taxon>PACMAD clade</taxon>
        <taxon>Panicoideae</taxon>
        <taxon>Andropogonodae</taxon>
        <taxon>Paspaleae</taxon>
        <taxon>Paspalinae</taxon>
        <taxon>Paspalum</taxon>
    </lineage>
</organism>
<name>A0AAQ3WQA1_PASNO</name>
<evidence type="ECO:0000256" key="5">
    <source>
        <dbReference type="RuleBase" id="RU003682"/>
    </source>
</evidence>
<proteinExistence type="inferred from homology"/>
<dbReference type="InterPro" id="IPR044861">
    <property type="entry name" value="IPNS-like_FE2OG_OXY"/>
</dbReference>
<dbReference type="GO" id="GO:0046872">
    <property type="term" value="F:metal ion binding"/>
    <property type="evidence" value="ECO:0007669"/>
    <property type="project" value="UniProtKB-KW"/>
</dbReference>
<protein>
    <recommendedName>
        <fullName evidence="6">Fe2OG dioxygenase domain-containing protein</fullName>
    </recommendedName>
</protein>
<reference evidence="7 8" key="1">
    <citation type="submission" date="2024-02" db="EMBL/GenBank/DDBJ databases">
        <title>High-quality chromosome-scale genome assembly of Pensacola bahiagrass (Paspalum notatum Flugge var. saurae).</title>
        <authorList>
            <person name="Vega J.M."/>
            <person name="Podio M."/>
            <person name="Orjuela J."/>
            <person name="Siena L.A."/>
            <person name="Pessino S.C."/>
            <person name="Combes M.C."/>
            <person name="Mariac C."/>
            <person name="Albertini E."/>
            <person name="Pupilli F."/>
            <person name="Ortiz J.P.A."/>
            <person name="Leblanc O."/>
        </authorList>
    </citation>
    <scope>NUCLEOTIDE SEQUENCE [LARGE SCALE GENOMIC DNA]</scope>
    <source>
        <strain evidence="7">R1</strain>
        <tissue evidence="7">Leaf</tissue>
    </source>
</reference>
<dbReference type="AlphaFoldDB" id="A0AAQ3WQA1"/>
<evidence type="ECO:0000259" key="6">
    <source>
        <dbReference type="PROSITE" id="PS51471"/>
    </source>
</evidence>
<feature type="domain" description="Fe2OG dioxygenase" evidence="6">
    <location>
        <begin position="210"/>
        <end position="321"/>
    </location>
</feature>
<evidence type="ECO:0000256" key="3">
    <source>
        <dbReference type="ARBA" id="ARBA00023002"/>
    </source>
</evidence>
<dbReference type="InterPro" id="IPR026992">
    <property type="entry name" value="DIOX_N"/>
</dbReference>